<evidence type="ECO:0000313" key="1">
    <source>
        <dbReference type="EMBL" id="VDM66681.1"/>
    </source>
</evidence>
<organism evidence="1 2">
    <name type="scientific">Strongylus vulgaris</name>
    <name type="common">Blood worm</name>
    <dbReference type="NCBI Taxonomy" id="40348"/>
    <lineage>
        <taxon>Eukaryota</taxon>
        <taxon>Metazoa</taxon>
        <taxon>Ecdysozoa</taxon>
        <taxon>Nematoda</taxon>
        <taxon>Chromadorea</taxon>
        <taxon>Rhabditida</taxon>
        <taxon>Rhabditina</taxon>
        <taxon>Rhabditomorpha</taxon>
        <taxon>Strongyloidea</taxon>
        <taxon>Strongylidae</taxon>
        <taxon>Strongylus</taxon>
    </lineage>
</organism>
<dbReference type="EMBL" id="UYYB01003444">
    <property type="protein sequence ID" value="VDM66681.1"/>
    <property type="molecule type" value="Genomic_DNA"/>
</dbReference>
<dbReference type="AlphaFoldDB" id="A0A3P7HZV2"/>
<dbReference type="Proteomes" id="UP000270094">
    <property type="component" value="Unassembled WGS sequence"/>
</dbReference>
<name>A0A3P7HZV2_STRVU</name>
<evidence type="ECO:0000313" key="2">
    <source>
        <dbReference type="Proteomes" id="UP000270094"/>
    </source>
</evidence>
<accession>A0A3P7HZV2</accession>
<protein>
    <recommendedName>
        <fullName evidence="3">Endonuclease/exonuclease/phosphatase domain-containing protein</fullName>
    </recommendedName>
</protein>
<dbReference type="OrthoDB" id="5871300at2759"/>
<keyword evidence="2" id="KW-1185">Reference proteome</keyword>
<proteinExistence type="predicted"/>
<sequence length="61" mass="6829">MSFNVWASGKSVHNGLEKIARHVKFVRPDIVAMQSSKIQSAPNKEEQKIDQNILMGLGSYN</sequence>
<gene>
    <name evidence="1" type="ORF">SVUK_LOCUS1679</name>
</gene>
<reference evidence="1 2" key="1">
    <citation type="submission" date="2018-11" db="EMBL/GenBank/DDBJ databases">
        <authorList>
            <consortium name="Pathogen Informatics"/>
        </authorList>
    </citation>
    <scope>NUCLEOTIDE SEQUENCE [LARGE SCALE GENOMIC DNA]</scope>
</reference>
<evidence type="ECO:0008006" key="3">
    <source>
        <dbReference type="Google" id="ProtNLM"/>
    </source>
</evidence>